<dbReference type="RefSeq" id="WP_344678502.1">
    <property type="nucleotide sequence ID" value="NZ_BAAAUX010000006.1"/>
</dbReference>
<dbReference type="Proteomes" id="UP001500979">
    <property type="component" value="Unassembled WGS sequence"/>
</dbReference>
<sequence>MSAPVLTPSEGTDELVLEWDQNTGQLVPAANAGGTLLVAESWLIDNGAVRAIERHWQRFAHGCAEATHFASGALTKFWTQTLAAMPRAGRWFPRIEVAHGPEQRMRLRLRPAPTTAGDLRVWISDSPDPRLFPQRKGPDLQRLLDLRERAAEHGAEEALITTLEGTVIEGARSSVMWWEGDRLCFPARDLPLLPAVTSKLVREIAGVHGHPVAYRRVNVSDLDGREVWFTSALNGIRPVTEWVGAPIKAGAAVRAEQWRTILDRLALPLPETKAVWR</sequence>
<organism evidence="1 2">
    <name type="scientific">Saccharopolyspora taberi</name>
    <dbReference type="NCBI Taxonomy" id="60895"/>
    <lineage>
        <taxon>Bacteria</taxon>
        <taxon>Bacillati</taxon>
        <taxon>Actinomycetota</taxon>
        <taxon>Actinomycetes</taxon>
        <taxon>Pseudonocardiales</taxon>
        <taxon>Pseudonocardiaceae</taxon>
        <taxon>Saccharopolyspora</taxon>
    </lineage>
</organism>
<reference evidence="1 2" key="1">
    <citation type="journal article" date="2019" name="Int. J. Syst. Evol. Microbiol.">
        <title>The Global Catalogue of Microorganisms (GCM) 10K type strain sequencing project: providing services to taxonomists for standard genome sequencing and annotation.</title>
        <authorList>
            <consortium name="The Broad Institute Genomics Platform"/>
            <consortium name="The Broad Institute Genome Sequencing Center for Infectious Disease"/>
            <person name="Wu L."/>
            <person name="Ma J."/>
        </authorList>
    </citation>
    <scope>NUCLEOTIDE SEQUENCE [LARGE SCALE GENOMIC DNA]</scope>
    <source>
        <strain evidence="1 2">JCM 9383</strain>
    </source>
</reference>
<evidence type="ECO:0000313" key="1">
    <source>
        <dbReference type="EMBL" id="GAA2780568.1"/>
    </source>
</evidence>
<dbReference type="InterPro" id="IPR036038">
    <property type="entry name" value="Aminotransferase-like"/>
</dbReference>
<evidence type="ECO:0008006" key="3">
    <source>
        <dbReference type="Google" id="ProtNLM"/>
    </source>
</evidence>
<dbReference type="EMBL" id="BAAAUX010000006">
    <property type="protein sequence ID" value="GAA2780568.1"/>
    <property type="molecule type" value="Genomic_DNA"/>
</dbReference>
<protein>
    <recommendedName>
        <fullName evidence="3">Aminotransferase class IV</fullName>
    </recommendedName>
</protein>
<keyword evidence="2" id="KW-1185">Reference proteome</keyword>
<dbReference type="InterPro" id="IPR043132">
    <property type="entry name" value="BCAT-like_C"/>
</dbReference>
<dbReference type="Pfam" id="PF01063">
    <property type="entry name" value="Aminotran_4"/>
    <property type="match status" value="1"/>
</dbReference>
<accession>A0ABN3V6U0</accession>
<dbReference type="SUPFAM" id="SSF56752">
    <property type="entry name" value="D-aminoacid aminotransferase-like PLP-dependent enzymes"/>
    <property type="match status" value="1"/>
</dbReference>
<dbReference type="InterPro" id="IPR001544">
    <property type="entry name" value="Aminotrans_IV"/>
</dbReference>
<evidence type="ECO:0000313" key="2">
    <source>
        <dbReference type="Proteomes" id="UP001500979"/>
    </source>
</evidence>
<gene>
    <name evidence="1" type="ORF">GCM10010470_12960</name>
</gene>
<comment type="caution">
    <text evidence="1">The sequence shown here is derived from an EMBL/GenBank/DDBJ whole genome shotgun (WGS) entry which is preliminary data.</text>
</comment>
<dbReference type="Gene3D" id="3.20.10.10">
    <property type="entry name" value="D-amino Acid Aminotransferase, subunit A, domain 2"/>
    <property type="match status" value="1"/>
</dbReference>
<name>A0ABN3V6U0_9PSEU</name>
<proteinExistence type="predicted"/>